<evidence type="ECO:0000259" key="7">
    <source>
        <dbReference type="Pfam" id="PF09468"/>
    </source>
</evidence>
<dbReference type="InterPro" id="IPR041195">
    <property type="entry name" value="Rnh202_N"/>
</dbReference>
<feature type="domain" description="Ribonuclease H2 subunit B wHTH" evidence="7">
    <location>
        <begin position="93"/>
        <end position="179"/>
    </location>
</feature>
<proteinExistence type="predicted"/>
<dbReference type="OrthoDB" id="29098at2759"/>
<dbReference type="CDD" id="cd09270">
    <property type="entry name" value="RNase_H2-B"/>
    <property type="match status" value="1"/>
</dbReference>
<accession>A0A9E7IEL5</accession>
<dbReference type="InterPro" id="IPR019024">
    <property type="entry name" value="RNase_H2_suB_wHTH"/>
</dbReference>
<dbReference type="Gene3D" id="2.20.25.530">
    <property type="match status" value="1"/>
</dbReference>
<evidence type="ECO:0000259" key="8">
    <source>
        <dbReference type="Pfam" id="PF17745"/>
    </source>
</evidence>
<evidence type="ECO:0000313" key="9">
    <source>
        <dbReference type="EMBL" id="URE46929.1"/>
    </source>
</evidence>
<dbReference type="Gene3D" id="1.10.20.120">
    <property type="match status" value="1"/>
</dbReference>
<dbReference type="GO" id="GO:0006401">
    <property type="term" value="P:RNA catabolic process"/>
    <property type="evidence" value="ECO:0007669"/>
    <property type="project" value="TreeGrafter"/>
</dbReference>
<comment type="function">
    <text evidence="4">Non catalytic subunit of RNase H2, an endonuclease that specifically degrades the RNA of RNA:DNA hybrids. Participates in DNA replication, possibly by mediating the removal of lagging-strand Okazaki fragment RNA primers during DNA replication. Mediates the excision of single ribonucleotides from DNA:RNA duplexes.</text>
</comment>
<dbReference type="PANTHER" id="PTHR13383:SF11">
    <property type="entry name" value="RIBONUCLEASE H2 SUBUNIT B"/>
    <property type="match status" value="1"/>
</dbReference>
<evidence type="ECO:0000256" key="5">
    <source>
        <dbReference type="ARBA" id="ARBA00033464"/>
    </source>
</evidence>
<gene>
    <name evidence="9" type="ORF">MUK42_02866</name>
</gene>
<dbReference type="EMBL" id="CP097511">
    <property type="protein sequence ID" value="URE46929.1"/>
    <property type="molecule type" value="Genomic_DNA"/>
</dbReference>
<keyword evidence="3" id="KW-0539">Nucleus</keyword>
<dbReference type="Proteomes" id="UP001055439">
    <property type="component" value="Chromosome 9"/>
</dbReference>
<organism evidence="9 10">
    <name type="scientific">Musa troglodytarum</name>
    <name type="common">fe'i banana</name>
    <dbReference type="NCBI Taxonomy" id="320322"/>
    <lineage>
        <taxon>Eukaryota</taxon>
        <taxon>Viridiplantae</taxon>
        <taxon>Streptophyta</taxon>
        <taxon>Embryophyta</taxon>
        <taxon>Tracheophyta</taxon>
        <taxon>Spermatophyta</taxon>
        <taxon>Magnoliopsida</taxon>
        <taxon>Liliopsida</taxon>
        <taxon>Zingiberales</taxon>
        <taxon>Musaceae</taxon>
        <taxon>Musa</taxon>
    </lineage>
</organism>
<evidence type="ECO:0000256" key="3">
    <source>
        <dbReference type="ARBA" id="ARBA00023242"/>
    </source>
</evidence>
<evidence type="ECO:0000256" key="2">
    <source>
        <dbReference type="ARBA" id="ARBA00019062"/>
    </source>
</evidence>
<comment type="subcellular location">
    <subcellularLocation>
        <location evidence="1">Nucleus</location>
    </subcellularLocation>
</comment>
<feature type="region of interest" description="Disordered" evidence="6">
    <location>
        <begin position="247"/>
        <end position="277"/>
    </location>
</feature>
<dbReference type="FunFam" id="2.20.25.530:FF:000002">
    <property type="entry name" value="Ribonuclease H2 subunit B"/>
    <property type="match status" value="1"/>
</dbReference>
<protein>
    <recommendedName>
        <fullName evidence="2">Ribonuclease H2 subunit B</fullName>
    </recommendedName>
    <alternativeName>
        <fullName evidence="5">Ribonuclease HI subunit B</fullName>
    </alternativeName>
</protein>
<evidence type="ECO:0000256" key="1">
    <source>
        <dbReference type="ARBA" id="ARBA00004123"/>
    </source>
</evidence>
<name>A0A9E7IEL5_9LILI</name>
<sequence>MAWCEGVEAPRLLIAPVPPITNKGENIIGNANAEGCLLSLRHPQSGKPACYILREGYLQELHWFKQSYGSWFLGDYVCEDGSLYISTPIDPIFVLLPIFEEARMKKASDQGVFRQLDEILYVDGYPGYQHLFSVAKDTMNMVCELKEIGSSKFFRLDNSRVLAWLCCKVQHLKATLLELDKNYTAQEERETLKDVISIVGEYVKDEPWLALLCSHLKLDIEETRKETTKTMTGQIFLENNSEPCHTFQSKVENGGSMPSNRRQSKRPKTETNSQNIKDMFRRFHAQVGRRIEARKMLRRKEEEDITRDISSLPVSSMAH</sequence>
<dbReference type="PANTHER" id="PTHR13383">
    <property type="entry name" value="RIBONUCLEASE H2 SUBUNIT B"/>
    <property type="match status" value="1"/>
</dbReference>
<feature type="compositionally biased region" description="Polar residues" evidence="6">
    <location>
        <begin position="247"/>
        <end position="261"/>
    </location>
</feature>
<evidence type="ECO:0000256" key="4">
    <source>
        <dbReference type="ARBA" id="ARBA00024778"/>
    </source>
</evidence>
<feature type="domain" description="Rnh202 triple barrel" evidence="8">
    <location>
        <begin position="37"/>
        <end position="90"/>
    </location>
</feature>
<evidence type="ECO:0000313" key="10">
    <source>
        <dbReference type="Proteomes" id="UP001055439"/>
    </source>
</evidence>
<feature type="compositionally biased region" description="Polar residues" evidence="6">
    <location>
        <begin position="308"/>
        <end position="319"/>
    </location>
</feature>
<reference evidence="9" key="1">
    <citation type="submission" date="2022-05" db="EMBL/GenBank/DDBJ databases">
        <title>The Musa troglodytarum L. genome provides insights into the mechanism of non-climacteric behaviour and enrichment of carotenoids.</title>
        <authorList>
            <person name="Wang J."/>
        </authorList>
    </citation>
    <scope>NUCLEOTIDE SEQUENCE</scope>
    <source>
        <tissue evidence="9">Leaf</tissue>
    </source>
</reference>
<keyword evidence="10" id="KW-1185">Reference proteome</keyword>
<dbReference type="Pfam" id="PF09468">
    <property type="entry name" value="RNase_H2-Ydr279"/>
    <property type="match status" value="1"/>
</dbReference>
<dbReference type="Pfam" id="PF17745">
    <property type="entry name" value="Ydr279_N"/>
    <property type="match status" value="1"/>
</dbReference>
<dbReference type="GO" id="GO:0005654">
    <property type="term" value="C:nucleoplasm"/>
    <property type="evidence" value="ECO:0007669"/>
    <property type="project" value="TreeGrafter"/>
</dbReference>
<dbReference type="GO" id="GO:0032299">
    <property type="term" value="C:ribonuclease H2 complex"/>
    <property type="evidence" value="ECO:0007669"/>
    <property type="project" value="InterPro"/>
</dbReference>
<dbReference type="InterPro" id="IPR040456">
    <property type="entry name" value="RNase_H2_suB"/>
</dbReference>
<evidence type="ECO:0000256" key="6">
    <source>
        <dbReference type="SAM" id="MobiDB-lite"/>
    </source>
</evidence>
<feature type="region of interest" description="Disordered" evidence="6">
    <location>
        <begin position="299"/>
        <end position="319"/>
    </location>
</feature>
<dbReference type="AlphaFoldDB" id="A0A9E7IEL5"/>